<dbReference type="Gene3D" id="3.30.2120.10">
    <property type="entry name" value="Bacillus phage protein-like"/>
    <property type="match status" value="1"/>
</dbReference>
<dbReference type="Pfam" id="PF18066">
    <property type="entry name" value="Phage_ABA_S"/>
    <property type="match status" value="1"/>
</dbReference>
<accession>A0A1B2DHV4</accession>
<feature type="domain" description="Phage ABA sandwich" evidence="1">
    <location>
        <begin position="18"/>
        <end position="103"/>
    </location>
</feature>
<dbReference type="InterPro" id="IPR028985">
    <property type="entry name" value="Bacillus_phage_prot-like"/>
</dbReference>
<name>A0A1B2DHV4_9BACL</name>
<proteinExistence type="predicted"/>
<dbReference type="InterPro" id="IPR041270">
    <property type="entry name" value="Phage_ABA_S"/>
</dbReference>
<dbReference type="RefSeq" id="WP_099518510.1">
    <property type="nucleotide sequence ID" value="NZ_CP016808.1"/>
</dbReference>
<sequence length="110" mass="12094">MNWEQVMGLESGIETDVLIAEMIFGLEVDARFSIHLKDGVWEPLSKYSSDISAAWLVVQHFVQRDCEVDVRYSGEWECSIDTPSISSTGSGNAAPTAICRAALLITTIRG</sequence>
<dbReference type="EMBL" id="CP016808">
    <property type="protein sequence ID" value="ANY67300.1"/>
    <property type="molecule type" value="Genomic_DNA"/>
</dbReference>
<dbReference type="AlphaFoldDB" id="A0A1B2DHV4"/>
<evidence type="ECO:0000259" key="1">
    <source>
        <dbReference type="Pfam" id="PF18066"/>
    </source>
</evidence>
<reference evidence="2" key="1">
    <citation type="submission" date="2016-08" db="EMBL/GenBank/DDBJ databases">
        <title>Complete Genome Seqeunce of Paenibacillus sp. BIHB 4019 from tea rhizoplane.</title>
        <authorList>
            <person name="Thakur R."/>
            <person name="Swarnkar M.K."/>
            <person name="Gulati A."/>
        </authorList>
    </citation>
    <scope>NUCLEOTIDE SEQUENCE [LARGE SCALE GENOMIC DNA]</scope>
    <source>
        <strain evidence="2">BIHB4019</strain>
    </source>
</reference>
<evidence type="ECO:0000313" key="2">
    <source>
        <dbReference type="EMBL" id="ANY67300.1"/>
    </source>
</evidence>
<protein>
    <recommendedName>
        <fullName evidence="1">Phage ABA sandwich domain-containing protein</fullName>
    </recommendedName>
</protein>
<gene>
    <name evidence="2" type="ORF">BBD42_13060</name>
</gene>
<organism evidence="2">
    <name type="scientific">Paenibacillus sp. BIHB 4019</name>
    <dbReference type="NCBI Taxonomy" id="1870819"/>
    <lineage>
        <taxon>Bacteria</taxon>
        <taxon>Bacillati</taxon>
        <taxon>Bacillota</taxon>
        <taxon>Bacilli</taxon>
        <taxon>Bacillales</taxon>
        <taxon>Paenibacillaceae</taxon>
        <taxon>Paenibacillus</taxon>
    </lineage>
</organism>